<dbReference type="GO" id="GO:0015833">
    <property type="term" value="P:peptide transport"/>
    <property type="evidence" value="ECO:0007669"/>
    <property type="project" value="TreeGrafter"/>
</dbReference>
<dbReference type="InterPro" id="IPR006311">
    <property type="entry name" value="TAT_signal"/>
</dbReference>
<evidence type="ECO:0000256" key="4">
    <source>
        <dbReference type="ARBA" id="ARBA00022729"/>
    </source>
</evidence>
<evidence type="ECO:0000256" key="5">
    <source>
        <dbReference type="SAM" id="SignalP"/>
    </source>
</evidence>
<dbReference type="PIRSF" id="PIRSF002741">
    <property type="entry name" value="MppA"/>
    <property type="match status" value="1"/>
</dbReference>
<evidence type="ECO:0000313" key="7">
    <source>
        <dbReference type="EMBL" id="SFH66186.1"/>
    </source>
</evidence>
<accession>A0A1I3BVU6</accession>
<evidence type="ECO:0000313" key="8">
    <source>
        <dbReference type="Proteomes" id="UP000199377"/>
    </source>
</evidence>
<name>A0A1I3BVU6_9RHOB</name>
<sequence>MTEFNRRQVLMAAAAATAAASLPKFALAQSREETLRFVHGSVWTALTAGDLTGSRASLALSCNVYDRLVRFGRKEAPGGGFEFDFDVIEPELCESFSISDDGLVLTFTLDPAAKWHDGSPVTAEDVKWSLDRAVSAETMSKSQLASGSITSPDQIAVVDETTVTVTLPQADRLALPNLAMYLAPMINSTLAKANATEADPWAIEWLRTNAAASGAYTVERMSPDGAQVVLARNEAWTGGPLPGFARVIVQGVPEASTRATLLQKGDADLCLDFSPTDLEVLEAADGVKVIQTPQPSGFAALVFNTQMAPFDDPKLRKAISMALPYEQIFETAANGQGLKLYDGTWEGEPETGVFPQPMPYTVDIEAAKAMVEEAGHAGLTVPLYYTVGKAGDFDPAAALIQEALAKIGITVEIQKTPDAQYAEIVTAKTAPMLLERSLALLPSPDYFFRIFLNGDSRWNFSSWANPEVAEILPVARYEADAAEYEKMTKKLVSLAFEETPMVMLWKPTTKAAMAEGVTGYTMWYHFGPDFRTLDRA</sequence>
<protein>
    <submittedName>
        <fullName evidence="7">Peptide/nickel transport system substrate-binding protein</fullName>
    </submittedName>
</protein>
<dbReference type="InterPro" id="IPR000914">
    <property type="entry name" value="SBP_5_dom"/>
</dbReference>
<dbReference type="PANTHER" id="PTHR30290:SF10">
    <property type="entry name" value="PERIPLASMIC OLIGOPEPTIDE-BINDING PROTEIN-RELATED"/>
    <property type="match status" value="1"/>
</dbReference>
<comment type="similarity">
    <text evidence="2">Belongs to the bacterial solute-binding protein 5 family.</text>
</comment>
<dbReference type="RefSeq" id="WP_092857234.1">
    <property type="nucleotide sequence ID" value="NZ_FOQH01000001.1"/>
</dbReference>
<feature type="chain" id="PRO_5011733295" evidence="5">
    <location>
        <begin position="29"/>
        <end position="536"/>
    </location>
</feature>
<evidence type="ECO:0000256" key="2">
    <source>
        <dbReference type="ARBA" id="ARBA00005695"/>
    </source>
</evidence>
<evidence type="ECO:0000256" key="3">
    <source>
        <dbReference type="ARBA" id="ARBA00022448"/>
    </source>
</evidence>
<dbReference type="PROSITE" id="PS51318">
    <property type="entry name" value="TAT"/>
    <property type="match status" value="1"/>
</dbReference>
<comment type="subcellular location">
    <subcellularLocation>
        <location evidence="1">Periplasm</location>
    </subcellularLocation>
</comment>
<proteinExistence type="inferred from homology"/>
<dbReference type="Gene3D" id="3.10.105.10">
    <property type="entry name" value="Dipeptide-binding Protein, Domain 3"/>
    <property type="match status" value="1"/>
</dbReference>
<keyword evidence="4 5" id="KW-0732">Signal</keyword>
<keyword evidence="3" id="KW-0813">Transport</keyword>
<feature type="signal peptide" evidence="5">
    <location>
        <begin position="1"/>
        <end position="28"/>
    </location>
</feature>
<dbReference type="OrthoDB" id="9803988at2"/>
<dbReference type="AlphaFoldDB" id="A0A1I3BVU6"/>
<dbReference type="Pfam" id="PF00496">
    <property type="entry name" value="SBP_bac_5"/>
    <property type="match status" value="1"/>
</dbReference>
<dbReference type="Proteomes" id="UP000199377">
    <property type="component" value="Unassembled WGS sequence"/>
</dbReference>
<dbReference type="GO" id="GO:1904680">
    <property type="term" value="F:peptide transmembrane transporter activity"/>
    <property type="evidence" value="ECO:0007669"/>
    <property type="project" value="TreeGrafter"/>
</dbReference>
<dbReference type="PANTHER" id="PTHR30290">
    <property type="entry name" value="PERIPLASMIC BINDING COMPONENT OF ABC TRANSPORTER"/>
    <property type="match status" value="1"/>
</dbReference>
<evidence type="ECO:0000256" key="1">
    <source>
        <dbReference type="ARBA" id="ARBA00004418"/>
    </source>
</evidence>
<gene>
    <name evidence="7" type="ORF">SAMN05216258_101370</name>
</gene>
<evidence type="ECO:0000259" key="6">
    <source>
        <dbReference type="Pfam" id="PF00496"/>
    </source>
</evidence>
<reference evidence="7 8" key="1">
    <citation type="submission" date="2016-10" db="EMBL/GenBank/DDBJ databases">
        <authorList>
            <person name="de Groot N.N."/>
        </authorList>
    </citation>
    <scope>NUCLEOTIDE SEQUENCE [LARGE SCALE GENOMIC DNA]</scope>
    <source>
        <strain evidence="7 8">CGMCC 1.11030</strain>
    </source>
</reference>
<dbReference type="Gene3D" id="3.90.76.10">
    <property type="entry name" value="Dipeptide-binding Protein, Domain 1"/>
    <property type="match status" value="1"/>
</dbReference>
<dbReference type="InterPro" id="IPR030678">
    <property type="entry name" value="Peptide/Ni-bd"/>
</dbReference>
<dbReference type="EMBL" id="FOQH01000001">
    <property type="protein sequence ID" value="SFH66186.1"/>
    <property type="molecule type" value="Genomic_DNA"/>
</dbReference>
<dbReference type="GO" id="GO:0030288">
    <property type="term" value="C:outer membrane-bounded periplasmic space"/>
    <property type="evidence" value="ECO:0007669"/>
    <property type="project" value="UniProtKB-ARBA"/>
</dbReference>
<feature type="domain" description="Solute-binding protein family 5" evidence="6">
    <location>
        <begin position="88"/>
        <end position="455"/>
    </location>
</feature>
<dbReference type="InterPro" id="IPR039424">
    <property type="entry name" value="SBP_5"/>
</dbReference>
<dbReference type="GO" id="GO:0043190">
    <property type="term" value="C:ATP-binding cassette (ABC) transporter complex"/>
    <property type="evidence" value="ECO:0007669"/>
    <property type="project" value="InterPro"/>
</dbReference>
<organism evidence="7 8">
    <name type="scientific">Albimonas pacifica</name>
    <dbReference type="NCBI Taxonomy" id="1114924"/>
    <lineage>
        <taxon>Bacteria</taxon>
        <taxon>Pseudomonadati</taxon>
        <taxon>Pseudomonadota</taxon>
        <taxon>Alphaproteobacteria</taxon>
        <taxon>Rhodobacterales</taxon>
        <taxon>Paracoccaceae</taxon>
        <taxon>Albimonas</taxon>
    </lineage>
</organism>
<dbReference type="SUPFAM" id="SSF53850">
    <property type="entry name" value="Periplasmic binding protein-like II"/>
    <property type="match status" value="1"/>
</dbReference>
<dbReference type="CDD" id="cd08512">
    <property type="entry name" value="PBP2_NikA_DppA_OppA_like_7"/>
    <property type="match status" value="1"/>
</dbReference>
<dbReference type="Gene3D" id="3.40.190.10">
    <property type="entry name" value="Periplasmic binding protein-like II"/>
    <property type="match status" value="1"/>
</dbReference>
<dbReference type="STRING" id="1114924.SAMN05216258_101370"/>
<keyword evidence="8" id="KW-1185">Reference proteome</keyword>